<feature type="domain" description="HAT C-terminal dimerisation" evidence="2">
    <location>
        <begin position="361"/>
        <end position="443"/>
    </location>
</feature>
<dbReference type="GO" id="GO:0003677">
    <property type="term" value="F:DNA binding"/>
    <property type="evidence" value="ECO:0007669"/>
    <property type="project" value="UniProtKB-KW"/>
</dbReference>
<dbReference type="InterPro" id="IPR012337">
    <property type="entry name" value="RNaseH-like_sf"/>
</dbReference>
<reference evidence="4" key="1">
    <citation type="submission" date="2020-06" db="EMBL/GenBank/DDBJ databases">
        <authorList>
            <person name="Li T."/>
            <person name="Hu X."/>
            <person name="Zhang T."/>
            <person name="Song X."/>
            <person name="Zhang H."/>
            <person name="Dai N."/>
            <person name="Sheng W."/>
            <person name="Hou X."/>
            <person name="Wei L."/>
        </authorList>
    </citation>
    <scope>NUCLEOTIDE SEQUENCE</scope>
    <source>
        <strain evidence="4">G02</strain>
        <tissue evidence="4">Leaf</tissue>
    </source>
</reference>
<comment type="caution">
    <text evidence="4">The sequence shown here is derived from an EMBL/GenBank/DDBJ whole genome shotgun (WGS) entry which is preliminary data.</text>
</comment>
<evidence type="ECO:0000259" key="2">
    <source>
        <dbReference type="Pfam" id="PF05699"/>
    </source>
</evidence>
<organism evidence="4">
    <name type="scientific">Sesamum radiatum</name>
    <name type="common">Black benniseed</name>
    <dbReference type="NCBI Taxonomy" id="300843"/>
    <lineage>
        <taxon>Eukaryota</taxon>
        <taxon>Viridiplantae</taxon>
        <taxon>Streptophyta</taxon>
        <taxon>Embryophyta</taxon>
        <taxon>Tracheophyta</taxon>
        <taxon>Spermatophyta</taxon>
        <taxon>Magnoliopsida</taxon>
        <taxon>eudicotyledons</taxon>
        <taxon>Gunneridae</taxon>
        <taxon>Pentapetalae</taxon>
        <taxon>asterids</taxon>
        <taxon>lamiids</taxon>
        <taxon>Lamiales</taxon>
        <taxon>Pedaliaceae</taxon>
        <taxon>Sesamum</taxon>
    </lineage>
</organism>
<dbReference type="InterPro" id="IPR052035">
    <property type="entry name" value="ZnF_BED_domain_contain"/>
</dbReference>
<dbReference type="GO" id="GO:0046983">
    <property type="term" value="F:protein dimerization activity"/>
    <property type="evidence" value="ECO:0007669"/>
    <property type="project" value="InterPro"/>
</dbReference>
<dbReference type="PANTHER" id="PTHR46481:SF7">
    <property type="entry name" value="ZINC FINGER BED DOMAIN-CONTAINING PROTEIN RICESLEEPER 2-LIKE"/>
    <property type="match status" value="1"/>
</dbReference>
<proteinExistence type="predicted"/>
<name>A0AAW2TGW4_SESRA</name>
<dbReference type="SUPFAM" id="SSF53098">
    <property type="entry name" value="Ribonuclease H-like"/>
    <property type="match status" value="1"/>
</dbReference>
<dbReference type="Pfam" id="PF14372">
    <property type="entry name" value="hAT-like_RNase-H"/>
    <property type="match status" value="1"/>
</dbReference>
<dbReference type="InterPro" id="IPR025525">
    <property type="entry name" value="hAT-like_transposase_RNase-H"/>
</dbReference>
<protein>
    <submittedName>
        <fullName evidence="4">AC transposase</fullName>
    </submittedName>
</protein>
<dbReference type="Pfam" id="PF05699">
    <property type="entry name" value="Dimer_Tnp_hAT"/>
    <property type="match status" value="1"/>
</dbReference>
<evidence type="ECO:0000313" key="4">
    <source>
        <dbReference type="EMBL" id="KAL0403443.1"/>
    </source>
</evidence>
<dbReference type="AlphaFoldDB" id="A0AAW2TGW4"/>
<keyword evidence="1" id="KW-0238">DNA-binding</keyword>
<accession>A0AAW2TGW4</accession>
<dbReference type="PANTHER" id="PTHR46481">
    <property type="entry name" value="ZINC FINGER BED DOMAIN-CONTAINING PROTEIN 4"/>
    <property type="match status" value="1"/>
</dbReference>
<sequence>MQKVILNFIPRPTRKGNEVGLLIEKCLLDWGMERIFTITVDNASSNDTTVAYLRRKFVNWGTVVLGGKFMHMRCVAHIVNLIVKECLKELNESVEHVRTIVRYVRQSLDKLKKFNDFVGEEKIESKRSLCLDVPAKWDSINTMLETAMFFQGVFERCEVSDADFRSDFMPSGPYGKIGLPTKYDWVVVERFVKVLQYFYKLIDQISGSLHVTSNTFLDEISEVDYILKEWLGSDDDIFVNMARQIKVKFDKYWGDVEKMNMILYVPIMLDPRLKFSYVDYVLKNMYGLEHGQQMENLAKSALYDVFEEYRKLYSSTTSHSSCTTPSESGHHDLTERMVIRARRKKKYQQMIYEIRGMDQSELDIYLHEEFVNDSPTFDIIDWWKSHSPKFSILSRLTRDLLAMHISTMATESAFSIGGCIIDNFLASLPPKMTQALICCQDWIRHTPIKPIKGII</sequence>
<reference evidence="4" key="2">
    <citation type="journal article" date="2024" name="Plant">
        <title>Genomic evolution and insights into agronomic trait innovations of Sesamum species.</title>
        <authorList>
            <person name="Miao H."/>
            <person name="Wang L."/>
            <person name="Qu L."/>
            <person name="Liu H."/>
            <person name="Sun Y."/>
            <person name="Le M."/>
            <person name="Wang Q."/>
            <person name="Wei S."/>
            <person name="Zheng Y."/>
            <person name="Lin W."/>
            <person name="Duan Y."/>
            <person name="Cao H."/>
            <person name="Xiong S."/>
            <person name="Wang X."/>
            <person name="Wei L."/>
            <person name="Li C."/>
            <person name="Ma Q."/>
            <person name="Ju M."/>
            <person name="Zhao R."/>
            <person name="Li G."/>
            <person name="Mu C."/>
            <person name="Tian Q."/>
            <person name="Mei H."/>
            <person name="Zhang T."/>
            <person name="Gao T."/>
            <person name="Zhang H."/>
        </authorList>
    </citation>
    <scope>NUCLEOTIDE SEQUENCE</scope>
    <source>
        <strain evidence="4">G02</strain>
    </source>
</reference>
<gene>
    <name evidence="4" type="ORF">Sradi_1985100</name>
</gene>
<dbReference type="EMBL" id="JACGWJ010000008">
    <property type="protein sequence ID" value="KAL0403443.1"/>
    <property type="molecule type" value="Genomic_DNA"/>
</dbReference>
<evidence type="ECO:0000259" key="3">
    <source>
        <dbReference type="Pfam" id="PF14372"/>
    </source>
</evidence>
<evidence type="ECO:0000256" key="1">
    <source>
        <dbReference type="ARBA" id="ARBA00023125"/>
    </source>
</evidence>
<feature type="domain" description="hAT-like transposase RNase-H fold" evidence="3">
    <location>
        <begin position="206"/>
        <end position="309"/>
    </location>
</feature>
<dbReference type="InterPro" id="IPR008906">
    <property type="entry name" value="HATC_C_dom"/>
</dbReference>